<comment type="caution">
    <text evidence="1">The sequence shown here is derived from an EMBL/GenBank/DDBJ whole genome shotgun (WGS) entry which is preliminary data.</text>
</comment>
<gene>
    <name evidence="1" type="ORF">H9894_10740</name>
</gene>
<reference evidence="1" key="1">
    <citation type="journal article" date="2021" name="PeerJ">
        <title>Extensive microbial diversity within the chicken gut microbiome revealed by metagenomics and culture.</title>
        <authorList>
            <person name="Gilroy R."/>
            <person name="Ravi A."/>
            <person name="Getino M."/>
            <person name="Pursley I."/>
            <person name="Horton D.L."/>
            <person name="Alikhan N.F."/>
            <person name="Baker D."/>
            <person name="Gharbi K."/>
            <person name="Hall N."/>
            <person name="Watson M."/>
            <person name="Adriaenssens E.M."/>
            <person name="Foster-Nyarko E."/>
            <person name="Jarju S."/>
            <person name="Secka A."/>
            <person name="Antonio M."/>
            <person name="Oren A."/>
            <person name="Chaudhuri R.R."/>
            <person name="La Ragione R."/>
            <person name="Hildebrand F."/>
            <person name="Pallen M.J."/>
        </authorList>
    </citation>
    <scope>NUCLEOTIDE SEQUENCE</scope>
    <source>
        <strain evidence="1">ChiHecec2B26-446</strain>
    </source>
</reference>
<dbReference type="EMBL" id="DXHV01000085">
    <property type="protein sequence ID" value="HIW01644.1"/>
    <property type="molecule type" value="Genomic_DNA"/>
</dbReference>
<proteinExistence type="predicted"/>
<accession>A0A9D1PXY2</accession>
<sequence>MELYYIGTMKDSCQPALDVFTGKGFALSCFASLDAACEALRTAGTKPELILVDESENRGEPEAMRKAVMALLGINAFSHVAAMTHLDAEVYHDAMEGLGMLSALPCPATAADGERLLKELAGLLGTSL</sequence>
<name>A0A9D1PXY2_9BACT</name>
<organism evidence="1 2">
    <name type="scientific">Candidatus Desulfovibrio intestinipullorum</name>
    <dbReference type="NCBI Taxonomy" id="2838536"/>
    <lineage>
        <taxon>Bacteria</taxon>
        <taxon>Pseudomonadati</taxon>
        <taxon>Thermodesulfobacteriota</taxon>
        <taxon>Desulfovibrionia</taxon>
        <taxon>Desulfovibrionales</taxon>
        <taxon>Desulfovibrionaceae</taxon>
        <taxon>Desulfovibrio</taxon>
    </lineage>
</organism>
<evidence type="ECO:0000313" key="2">
    <source>
        <dbReference type="Proteomes" id="UP000886752"/>
    </source>
</evidence>
<reference evidence="1" key="2">
    <citation type="submission" date="2021-04" db="EMBL/GenBank/DDBJ databases">
        <authorList>
            <person name="Gilroy R."/>
        </authorList>
    </citation>
    <scope>NUCLEOTIDE SEQUENCE</scope>
    <source>
        <strain evidence="1">ChiHecec2B26-446</strain>
    </source>
</reference>
<evidence type="ECO:0000313" key="1">
    <source>
        <dbReference type="EMBL" id="HIW01644.1"/>
    </source>
</evidence>
<dbReference type="AlphaFoldDB" id="A0A9D1PXY2"/>
<dbReference type="Proteomes" id="UP000886752">
    <property type="component" value="Unassembled WGS sequence"/>
</dbReference>
<protein>
    <submittedName>
        <fullName evidence="1">Response regulator receiver protein</fullName>
    </submittedName>
</protein>